<evidence type="ECO:0008006" key="8">
    <source>
        <dbReference type="Google" id="ProtNLM"/>
    </source>
</evidence>
<evidence type="ECO:0000256" key="4">
    <source>
        <dbReference type="ARBA" id="ARBA00023014"/>
    </source>
</evidence>
<comment type="caution">
    <text evidence="7">The sequence shown here is derived from an EMBL/GenBank/DDBJ whole genome shotgun (WGS) entry which is preliminary data.</text>
</comment>
<name>A0A0F9X819_9ZZZZ</name>
<dbReference type="Pfam" id="PF12345">
    <property type="entry name" value="DUF3641"/>
    <property type="match status" value="1"/>
</dbReference>
<evidence type="ECO:0000256" key="1">
    <source>
        <dbReference type="ARBA" id="ARBA00022691"/>
    </source>
</evidence>
<dbReference type="PANTHER" id="PTHR43728">
    <property type="entry name" value="SLR0304 PROTEIN"/>
    <property type="match status" value="1"/>
</dbReference>
<keyword evidence="1" id="KW-0949">S-adenosyl-L-methionine</keyword>
<evidence type="ECO:0000259" key="6">
    <source>
        <dbReference type="Pfam" id="PF12345"/>
    </source>
</evidence>
<dbReference type="InterPro" id="IPR026351">
    <property type="entry name" value="rSAM_ArsS-like"/>
</dbReference>
<dbReference type="InterPro" id="IPR013785">
    <property type="entry name" value="Aldolase_TIM"/>
</dbReference>
<accession>A0A0F9X819</accession>
<dbReference type="Pfam" id="PF04055">
    <property type="entry name" value="Radical_SAM"/>
    <property type="match status" value="1"/>
</dbReference>
<dbReference type="InterPro" id="IPR024521">
    <property type="entry name" value="ArsS-like_C"/>
</dbReference>
<dbReference type="AlphaFoldDB" id="A0A0F9X819"/>
<dbReference type="EMBL" id="LAZR01000073">
    <property type="protein sequence ID" value="KKN95116.1"/>
    <property type="molecule type" value="Genomic_DNA"/>
</dbReference>
<evidence type="ECO:0000313" key="7">
    <source>
        <dbReference type="EMBL" id="KKN95116.1"/>
    </source>
</evidence>
<feature type="domain" description="Radical SAM core" evidence="5">
    <location>
        <begin position="27"/>
        <end position="163"/>
    </location>
</feature>
<keyword evidence="2" id="KW-0479">Metal-binding</keyword>
<dbReference type="SFLD" id="SFLDS00029">
    <property type="entry name" value="Radical_SAM"/>
    <property type="match status" value="1"/>
</dbReference>
<dbReference type="CDD" id="cd01335">
    <property type="entry name" value="Radical_SAM"/>
    <property type="match status" value="1"/>
</dbReference>
<evidence type="ECO:0000256" key="2">
    <source>
        <dbReference type="ARBA" id="ARBA00022723"/>
    </source>
</evidence>
<dbReference type="InterPro" id="IPR058240">
    <property type="entry name" value="rSAM_sf"/>
</dbReference>
<keyword evidence="3" id="KW-0408">Iron</keyword>
<sequence>MNHFEQTMSADSDTALRAVALETIQVNVGLLCNQECSHCHLACSPQRREIMDWSTMELVREAAAAADVDLVDITGGAPELNPHLPHLIRALRSDGRAVQVRTNLTALLAADTQHLIGLFRDYQVRLVASLPCYLPENVDAQRGGGVHRQSIEAVRRLNATGYGRAGGLQLDLVYNPVELDLPPVQSQLEGDFRQELHRRFGITFTNLLTITNVPIGRFGDSLDRQGRRGEYMDLLVDSFNAKTVEALMCRRQISIGWDGTLYDCDFHLAVGRPVSYGAPDHIRRFDPAALAARRIVTADHCFACTAGFGSSCRGALV</sequence>
<gene>
    <name evidence="7" type="ORF">LCGC14_0181850</name>
</gene>
<dbReference type="GO" id="GO:0051536">
    <property type="term" value="F:iron-sulfur cluster binding"/>
    <property type="evidence" value="ECO:0007669"/>
    <property type="project" value="UniProtKB-KW"/>
</dbReference>
<dbReference type="SUPFAM" id="SSF102114">
    <property type="entry name" value="Radical SAM enzymes"/>
    <property type="match status" value="1"/>
</dbReference>
<proteinExistence type="predicted"/>
<feature type="domain" description="Arsenosugar biosynthesis radical SAM protein ArsS-like C-terminal" evidence="6">
    <location>
        <begin position="181"/>
        <end position="315"/>
    </location>
</feature>
<dbReference type="NCBIfam" id="TIGR04167">
    <property type="entry name" value="rSAM_SeCys"/>
    <property type="match status" value="1"/>
</dbReference>
<evidence type="ECO:0000256" key="3">
    <source>
        <dbReference type="ARBA" id="ARBA00023004"/>
    </source>
</evidence>
<protein>
    <recommendedName>
        <fullName evidence="8">DUF3641 domain-containing protein</fullName>
    </recommendedName>
</protein>
<dbReference type="GO" id="GO:0046872">
    <property type="term" value="F:metal ion binding"/>
    <property type="evidence" value="ECO:0007669"/>
    <property type="project" value="UniProtKB-KW"/>
</dbReference>
<dbReference type="GO" id="GO:0003824">
    <property type="term" value="F:catalytic activity"/>
    <property type="evidence" value="ECO:0007669"/>
    <property type="project" value="InterPro"/>
</dbReference>
<dbReference type="Gene3D" id="3.20.20.70">
    <property type="entry name" value="Aldolase class I"/>
    <property type="match status" value="1"/>
</dbReference>
<dbReference type="InterPro" id="IPR007197">
    <property type="entry name" value="rSAM"/>
</dbReference>
<organism evidence="7">
    <name type="scientific">marine sediment metagenome</name>
    <dbReference type="NCBI Taxonomy" id="412755"/>
    <lineage>
        <taxon>unclassified sequences</taxon>
        <taxon>metagenomes</taxon>
        <taxon>ecological metagenomes</taxon>
    </lineage>
</organism>
<keyword evidence="4" id="KW-0411">Iron-sulfur</keyword>
<reference evidence="7" key="1">
    <citation type="journal article" date="2015" name="Nature">
        <title>Complex archaea that bridge the gap between prokaryotes and eukaryotes.</title>
        <authorList>
            <person name="Spang A."/>
            <person name="Saw J.H."/>
            <person name="Jorgensen S.L."/>
            <person name="Zaremba-Niedzwiedzka K."/>
            <person name="Martijn J."/>
            <person name="Lind A.E."/>
            <person name="van Eijk R."/>
            <person name="Schleper C."/>
            <person name="Guy L."/>
            <person name="Ettema T.J."/>
        </authorList>
    </citation>
    <scope>NUCLEOTIDE SEQUENCE</scope>
</reference>
<dbReference type="PANTHER" id="PTHR43728:SF1">
    <property type="entry name" value="FE-S OXIDOREDUCTASE"/>
    <property type="match status" value="1"/>
</dbReference>
<evidence type="ECO:0000259" key="5">
    <source>
        <dbReference type="Pfam" id="PF04055"/>
    </source>
</evidence>